<dbReference type="AlphaFoldDB" id="A0A919FR91"/>
<dbReference type="RefSeq" id="WP_189929180.1">
    <property type="nucleotide sequence ID" value="NZ_BNCD01000001.1"/>
</dbReference>
<dbReference type="Proteomes" id="UP000603708">
    <property type="component" value="Unassembled WGS sequence"/>
</dbReference>
<evidence type="ECO:0000256" key="1">
    <source>
        <dbReference type="SAM" id="Phobius"/>
    </source>
</evidence>
<keyword evidence="4" id="KW-1185">Reference proteome</keyword>
<feature type="transmembrane region" description="Helical" evidence="1">
    <location>
        <begin position="119"/>
        <end position="136"/>
    </location>
</feature>
<feature type="transmembrane region" description="Helical" evidence="1">
    <location>
        <begin position="28"/>
        <end position="50"/>
    </location>
</feature>
<dbReference type="EMBL" id="BNCD01000001">
    <property type="protein sequence ID" value="GHH70793.1"/>
    <property type="molecule type" value="Genomic_DNA"/>
</dbReference>
<sequence>MAQTAAPRTPHRPPPGGMAGGLARGGTIFAGILLLVDGLLSILKGIAGIISNNAFAGVGNYVYAFSVNSWGWLHLGVGIVVVLAGLGILARAPLARAFGVAMASLSIIANFIWLPYQPVWALISIAIDIFVVWALCTDRRRVQMD</sequence>
<evidence type="ECO:0000313" key="4">
    <source>
        <dbReference type="Proteomes" id="UP000603708"/>
    </source>
</evidence>
<reference evidence="3" key="1">
    <citation type="journal article" date="2014" name="Int. J. Syst. Evol. Microbiol.">
        <title>Complete genome sequence of Corynebacterium casei LMG S-19264T (=DSM 44701T), isolated from a smear-ripened cheese.</title>
        <authorList>
            <consortium name="US DOE Joint Genome Institute (JGI-PGF)"/>
            <person name="Walter F."/>
            <person name="Albersmeier A."/>
            <person name="Kalinowski J."/>
            <person name="Ruckert C."/>
        </authorList>
    </citation>
    <scope>NUCLEOTIDE SEQUENCE</scope>
    <source>
        <strain evidence="3">JCM 5069</strain>
    </source>
</reference>
<feature type="domain" description="DUF7144" evidence="2">
    <location>
        <begin position="27"/>
        <end position="140"/>
    </location>
</feature>
<accession>A0A919FR91</accession>
<dbReference type="InterPro" id="IPR055568">
    <property type="entry name" value="DUF7144"/>
</dbReference>
<name>A0A919FR91_9ACTN</name>
<evidence type="ECO:0000313" key="3">
    <source>
        <dbReference type="EMBL" id="GHH70793.1"/>
    </source>
</evidence>
<feature type="transmembrane region" description="Helical" evidence="1">
    <location>
        <begin position="70"/>
        <end position="90"/>
    </location>
</feature>
<proteinExistence type="predicted"/>
<comment type="caution">
    <text evidence="3">The sequence shown here is derived from an EMBL/GenBank/DDBJ whole genome shotgun (WGS) entry which is preliminary data.</text>
</comment>
<keyword evidence="1" id="KW-1133">Transmembrane helix</keyword>
<feature type="transmembrane region" description="Helical" evidence="1">
    <location>
        <begin position="97"/>
        <end position="113"/>
    </location>
</feature>
<keyword evidence="1" id="KW-0812">Transmembrane</keyword>
<dbReference type="Pfam" id="PF23636">
    <property type="entry name" value="DUF7144"/>
    <property type="match status" value="1"/>
</dbReference>
<evidence type="ECO:0000259" key="2">
    <source>
        <dbReference type="Pfam" id="PF23636"/>
    </source>
</evidence>
<organism evidence="3 4">
    <name type="scientific">Streptomyces sulfonofaciens</name>
    <dbReference type="NCBI Taxonomy" id="68272"/>
    <lineage>
        <taxon>Bacteria</taxon>
        <taxon>Bacillati</taxon>
        <taxon>Actinomycetota</taxon>
        <taxon>Actinomycetes</taxon>
        <taxon>Kitasatosporales</taxon>
        <taxon>Streptomycetaceae</taxon>
        <taxon>Streptomyces</taxon>
    </lineage>
</organism>
<keyword evidence="1" id="KW-0472">Membrane</keyword>
<reference evidence="3" key="2">
    <citation type="submission" date="2020-09" db="EMBL/GenBank/DDBJ databases">
        <authorList>
            <person name="Sun Q."/>
            <person name="Ohkuma M."/>
        </authorList>
    </citation>
    <scope>NUCLEOTIDE SEQUENCE</scope>
    <source>
        <strain evidence="3">JCM 5069</strain>
    </source>
</reference>
<protein>
    <recommendedName>
        <fullName evidence="2">DUF7144 domain-containing protein</fullName>
    </recommendedName>
</protein>
<gene>
    <name evidence="3" type="ORF">GCM10018793_05370</name>
</gene>